<comment type="caution">
    <text evidence="4">The sequence shown here is derived from an EMBL/GenBank/DDBJ whole genome shotgun (WGS) entry which is preliminary data.</text>
</comment>
<feature type="transmembrane region" description="Helical" evidence="2">
    <location>
        <begin position="381"/>
        <end position="401"/>
    </location>
</feature>
<dbReference type="Gene3D" id="1.20.1170.10">
    <property type="match status" value="1"/>
</dbReference>
<dbReference type="AlphaFoldDB" id="A0A8S3VCW6"/>
<evidence type="ECO:0000256" key="3">
    <source>
        <dbReference type="SAM" id="SignalP"/>
    </source>
</evidence>
<keyword evidence="2" id="KW-0812">Transmembrane</keyword>
<feature type="signal peptide" evidence="3">
    <location>
        <begin position="1"/>
        <end position="30"/>
    </location>
</feature>
<feature type="transmembrane region" description="Helical" evidence="2">
    <location>
        <begin position="247"/>
        <end position="270"/>
    </location>
</feature>
<proteinExistence type="predicted"/>
<feature type="coiled-coil region" evidence="1">
    <location>
        <begin position="536"/>
        <end position="563"/>
    </location>
</feature>
<keyword evidence="5" id="KW-1185">Reference proteome</keyword>
<feature type="transmembrane region" description="Helical" evidence="2">
    <location>
        <begin position="407"/>
        <end position="433"/>
    </location>
</feature>
<dbReference type="Proteomes" id="UP000683360">
    <property type="component" value="Unassembled WGS sequence"/>
</dbReference>
<protein>
    <submittedName>
        <fullName evidence="4">Uncharacterized protein</fullName>
    </submittedName>
</protein>
<evidence type="ECO:0000256" key="1">
    <source>
        <dbReference type="SAM" id="Coils"/>
    </source>
</evidence>
<evidence type="ECO:0000313" key="4">
    <source>
        <dbReference type="EMBL" id="CAG2252859.1"/>
    </source>
</evidence>
<dbReference type="EMBL" id="CAJPWZ010003134">
    <property type="protein sequence ID" value="CAG2252859.1"/>
    <property type="molecule type" value="Genomic_DNA"/>
</dbReference>
<evidence type="ECO:0000313" key="5">
    <source>
        <dbReference type="Proteomes" id="UP000683360"/>
    </source>
</evidence>
<reference evidence="4" key="1">
    <citation type="submission" date="2021-03" db="EMBL/GenBank/DDBJ databases">
        <authorList>
            <person name="Bekaert M."/>
        </authorList>
    </citation>
    <scope>NUCLEOTIDE SEQUENCE</scope>
</reference>
<gene>
    <name evidence="4" type="ORF">MEDL_64450</name>
</gene>
<evidence type="ECO:0000256" key="2">
    <source>
        <dbReference type="SAM" id="Phobius"/>
    </source>
</evidence>
<keyword evidence="2" id="KW-1133">Transmembrane helix</keyword>
<dbReference type="OrthoDB" id="6114069at2759"/>
<keyword evidence="1" id="KW-0175">Coiled coil</keyword>
<accession>A0A8S3VCW6</accession>
<name>A0A8S3VCW6_MYTED</name>
<organism evidence="4 5">
    <name type="scientific">Mytilus edulis</name>
    <name type="common">Blue mussel</name>
    <dbReference type="NCBI Taxonomy" id="6550"/>
    <lineage>
        <taxon>Eukaryota</taxon>
        <taxon>Metazoa</taxon>
        <taxon>Spiralia</taxon>
        <taxon>Lophotrochozoa</taxon>
        <taxon>Mollusca</taxon>
        <taxon>Bivalvia</taxon>
        <taxon>Autobranchia</taxon>
        <taxon>Pteriomorphia</taxon>
        <taxon>Mytilida</taxon>
        <taxon>Mytiloidea</taxon>
        <taxon>Mytilidae</taxon>
        <taxon>Mytilinae</taxon>
        <taxon>Mytilus</taxon>
    </lineage>
</organism>
<sequence length="795" mass="90489">MEQRHSVMQALWLIMCVFLFYQQSIDMVSGLQNIKKKNVNFSEMVSGMHNKQTKNEYYADPFNSKCSEFEVFDGFECVCTNDASYRCQHIGGLVCDNTGAVYSTPCMFAVNMCQQTIPLDRQISSCGACRKLKLTGGMKFPEGQIHATFVRQGQDMELKTKYKSTKGDDLQVFYSSELSAWTVGKITLNKTYVSLVQEMNSTYPQDNEGGMLVVKMKDNNVTWEADSSLHLECMEDDEIDRTRKKRFFFLIALIVASVVVTAAVTTLKVVQAKKGCLYYPSVCKMRDNIKKKLKPEVTKLRDSFLSKYGDPEKISALVDKIHDNVLDTKDKITTVKQLHTKLKGLLSSVIQDHGSFIEDIPDMKSLLEEHKQWLDSKWKSTYIDIAMIAVETVIAAVTIAATTTASVFATAAAGIGLVFAIGFGIVDVVTSVIEERKIRDKLRKAQATLIQAKKDINIAFQNMKKFQKQFCKVVISFLRDISFKGKDYDYTFFNLYNFISKTYGKSTNGCRWVSVYSKSNFNTLKMLNGQYIQPLLNFLSIDIASLKKRIVEVEETQAFLRELNSRILTKKLSPRKLFGFLKRHKPKMAKKMFVTLFDLLKYIASVLPKVKCYWGTHLDSIRNNKVTIKNYLQSPICDCPEIDKFTQKLKTGVKQNIAPCKLTTQVQSSVFNCNYRVIKFIADVILLNESCYWGYDLRSLRNQHTPLEINNGVVDSHLFLSLKFFKSSKLDTNLILMARTLLCTKHKVCSHGWQNFLLCLVLNIPDSNTVCSKSNILTPGPQCIPDDKRFQSCDI</sequence>
<feature type="chain" id="PRO_5035715414" evidence="3">
    <location>
        <begin position="31"/>
        <end position="795"/>
    </location>
</feature>
<keyword evidence="3" id="KW-0732">Signal</keyword>
<keyword evidence="2" id="KW-0472">Membrane</keyword>